<evidence type="ECO:0000313" key="2">
    <source>
        <dbReference type="Proteomes" id="UP001319870"/>
    </source>
</evidence>
<proteinExistence type="predicted"/>
<dbReference type="RefSeq" id="WP_225566702.1">
    <property type="nucleotide sequence ID" value="NZ_JAIXCQ010000015.1"/>
</dbReference>
<gene>
    <name evidence="1" type="ORF">LEP48_16675</name>
</gene>
<dbReference type="Proteomes" id="UP001319870">
    <property type="component" value="Unassembled WGS sequence"/>
</dbReference>
<sequence>MDVFSDAWCQRTTSAPRWRAEAPAPEASRFAEPLVEDRPAVARAACGRASVAAGTMGA</sequence>
<protein>
    <submittedName>
        <fullName evidence="1">Uncharacterized protein</fullName>
    </submittedName>
</protein>
<reference evidence="1 2" key="1">
    <citation type="submission" date="2021-09" db="EMBL/GenBank/DDBJ databases">
        <title>Isoptericola luteus sp. nov., a novel bacterium isolated from Harbin, the capital city of Heilongjiang province.</title>
        <authorList>
            <person name="Li J."/>
        </authorList>
    </citation>
    <scope>NUCLEOTIDE SEQUENCE [LARGE SCALE GENOMIC DNA]</scope>
    <source>
        <strain evidence="1 2">NEAU-Y5</strain>
    </source>
</reference>
<organism evidence="1 2">
    <name type="scientific">Isoptericola luteus</name>
    <dbReference type="NCBI Taxonomy" id="2879484"/>
    <lineage>
        <taxon>Bacteria</taxon>
        <taxon>Bacillati</taxon>
        <taxon>Actinomycetota</taxon>
        <taxon>Actinomycetes</taxon>
        <taxon>Micrococcales</taxon>
        <taxon>Promicromonosporaceae</taxon>
        <taxon>Isoptericola</taxon>
    </lineage>
</organism>
<accession>A0ABS7ZKB8</accession>
<name>A0ABS7ZKB8_9MICO</name>
<comment type="caution">
    <text evidence="1">The sequence shown here is derived from an EMBL/GenBank/DDBJ whole genome shotgun (WGS) entry which is preliminary data.</text>
</comment>
<dbReference type="EMBL" id="JAIXCQ010000015">
    <property type="protein sequence ID" value="MCA5894967.1"/>
    <property type="molecule type" value="Genomic_DNA"/>
</dbReference>
<keyword evidence="2" id="KW-1185">Reference proteome</keyword>
<evidence type="ECO:0000313" key="1">
    <source>
        <dbReference type="EMBL" id="MCA5894967.1"/>
    </source>
</evidence>